<feature type="coiled-coil region" evidence="5">
    <location>
        <begin position="918"/>
        <end position="945"/>
    </location>
</feature>
<evidence type="ECO:0000256" key="4">
    <source>
        <dbReference type="ARBA" id="ARBA00023242"/>
    </source>
</evidence>
<gene>
    <name evidence="7" type="ORF">AM587_10004024</name>
</gene>
<evidence type="ECO:0000256" key="3">
    <source>
        <dbReference type="ARBA" id="ARBA00023163"/>
    </source>
</evidence>
<reference evidence="7 8" key="1">
    <citation type="submission" date="2015-11" db="EMBL/GenBank/DDBJ databases">
        <title>Genomes and virulence difference between two physiological races of Phytophthora nicotianae.</title>
        <authorList>
            <person name="Liu H."/>
            <person name="Ma X."/>
            <person name="Yu H."/>
            <person name="Fang D."/>
            <person name="Li Y."/>
            <person name="Wang X."/>
            <person name="Wang W."/>
            <person name="Dong Y."/>
            <person name="Xiao B."/>
        </authorList>
    </citation>
    <scope>NUCLEOTIDE SEQUENCE [LARGE SCALE GENOMIC DNA]</scope>
    <source>
        <strain evidence="8">race 0</strain>
    </source>
</reference>
<feature type="coiled-coil region" evidence="5">
    <location>
        <begin position="1310"/>
        <end position="1337"/>
    </location>
</feature>
<dbReference type="PANTHER" id="PTHR45764">
    <property type="entry name" value="BZIP TRANSCRIPTION FACTOR 44"/>
    <property type="match status" value="1"/>
</dbReference>
<feature type="region of interest" description="Disordered" evidence="6">
    <location>
        <begin position="510"/>
        <end position="589"/>
    </location>
</feature>
<feature type="region of interest" description="Disordered" evidence="6">
    <location>
        <begin position="46"/>
        <end position="77"/>
    </location>
</feature>
<evidence type="ECO:0000256" key="5">
    <source>
        <dbReference type="SAM" id="Coils"/>
    </source>
</evidence>
<feature type="coiled-coil region" evidence="5">
    <location>
        <begin position="593"/>
        <end position="657"/>
    </location>
</feature>
<evidence type="ECO:0008006" key="9">
    <source>
        <dbReference type="Google" id="ProtNLM"/>
    </source>
</evidence>
<evidence type="ECO:0000256" key="2">
    <source>
        <dbReference type="ARBA" id="ARBA00023125"/>
    </source>
</evidence>
<name>A0A0W8DYB9_PHYNI</name>
<sequence>MDLNVAVNGLDDTLPLLDIDAIDGVMLDPSVDDVDLSFLSGLLRESEPVPEPVSPLSTSSELAVSSPSAKSDTSDDDSIHFLEPAAVVEESKPAMGPKKVEERKAKRRAQVAISARRHRSRKKNEMISLKKEADYLNYQLDFLRSKHKLMRADGAVAEWEEKTIAQRHKRRQAEELNAQLRYALFQQSGYVRNLKAMFALGSPNTMELNMQRFLHTYTHLRKDPQSRARDLASVCTDAKLELGMQTVLRETEGIPVLRPHISTRQISTSSTEFGASTVAVYAFDTMNTVQIFLAACVAILGCGTEWPKYTQLDSYGKVVDAPSDSIRYGVSGCRYRSDDGQDEVAVESRGLSYFKIMDQCAVLLWDYVDDDDAYPMSKNTLVKRDIIGTVVVRPEICEDGIKRVVCRSICTKVHSANMTQLTPDIRRFSESKKMGAQICGSMVYQTIVGRCPDARPISANSVLPLDEPGSSTNAALGVNDTVDFEAQQGPASQMDDADLTFLSELLSQDPNIPNVTAPMMNSVPSPSSSNHSMDMSSDSAGSAKSPEDLNDSSGSERKRKLVSSPDSADDGSLTEDRNERRRMLSAKNARLYRSRKKNELVTLREQVYRLEDQLKALRLKHHVLRADSAVACWEEKAIAQRLRRRQAEELNEQLKQALFTHTGVVRDLRSIFTESAPPSTALNMRHYLHMYTHLRKDPQLRARDLEAVGTAVKIDRAMQVVLRETSTIPVTTAPEILFQELDLGTEGLGKTSTAVYAFNTRNASKAFDVACKAILSTCGVWPDHSRIESSMKFVEVPPTEFSVQYGITKHSYQHNVTKARASTEARDLYYSRMIGSCGVLVWDFVDDDDLYPLKCSTFIKRNTVGAPKRALSSPSTSEIAEAEPEREQDRPLIDRNARRRAQLASSARRLRCRKKGERMTLKTEANFLEQQLQTLRSKHKQMRANNAIAAWEERAIAQRHKRRQAEKTNEQLRHALFLQSGFVRNLRSMFCDAMPTSIELNMRNFLHTPTRLLKDQHSRVRNLESICTDAKLDMAKQIIMEETGGIKPFITPHIACQQIDLGRDGFGMTTVAVYALETRNACKTFKATCSAVMNCAVVWPNYTLVTSSLKTADLPPTKLNIRYGMSHNIYESDATGDRVSVEGREISYYRMTKDCGIFLWDYVDVDDMNPMQKDTTAMRCTTGAVLVRVETCIDGVERIVCRNICTKVHHLDSSEQSPSLERFSKSRQLHSDAADTSSSTEEPMRATMGTARPKKVKKTLSTSSSSSMSDVAEAEPEHNKEKRVTDRKARRRAQVASSARRLRCKKKYEMMTLKTEANFLEQQLQTLRSKHKQMRANNAIAAWEERAIAQRHKRRQAEKTNEQLRHALFLQSGFVRNLRSMFCDAMPTSIELNMRNFLHTPTRLLKDQHSRVRNLESICTDAKLDMAKQIIMEETGGIKPFITPHIACQQIDLGRDGFGMTTVAVYALETRNACKTFKATCSAVMNCAVVWPNYTLVTSSLKTADLPPTKLNIRYGMSHNIYESDATGDRVSVEGREISYYRMTKDCGIFLWDYVDADDMNPMQKDTTAMRCTIGAVLVRPEICVDGVERIVCRNICTKVHLVDSSELTPSLERFSKSRQLCAKICGSLVYEAIKNDAVASSC</sequence>
<evidence type="ECO:0000256" key="1">
    <source>
        <dbReference type="ARBA" id="ARBA00023015"/>
    </source>
</evidence>
<feature type="compositionally biased region" description="Basic and acidic residues" evidence="6">
    <location>
        <begin position="1275"/>
        <end position="1287"/>
    </location>
</feature>
<dbReference type="GO" id="GO:0003677">
    <property type="term" value="F:DNA binding"/>
    <property type="evidence" value="ECO:0007669"/>
    <property type="project" value="UniProtKB-KW"/>
</dbReference>
<protein>
    <recommendedName>
        <fullName evidence="9">BZIP domain-containing protein</fullName>
    </recommendedName>
</protein>
<keyword evidence="5" id="KW-0175">Coiled coil</keyword>
<dbReference type="OrthoDB" id="107380at2759"/>
<feature type="region of interest" description="Disordered" evidence="6">
    <location>
        <begin position="867"/>
        <end position="897"/>
    </location>
</feature>
<evidence type="ECO:0000313" key="8">
    <source>
        <dbReference type="Proteomes" id="UP000052943"/>
    </source>
</evidence>
<proteinExistence type="predicted"/>
<feature type="compositionally biased region" description="Basic and acidic residues" evidence="6">
    <location>
        <begin position="883"/>
        <end position="896"/>
    </location>
</feature>
<evidence type="ECO:0000313" key="7">
    <source>
        <dbReference type="EMBL" id="KUG01225.1"/>
    </source>
</evidence>
<keyword evidence="3" id="KW-0804">Transcription</keyword>
<accession>A0A0W8DYB9</accession>
<feature type="compositionally biased region" description="Low complexity" evidence="6">
    <location>
        <begin position="519"/>
        <end position="544"/>
    </location>
</feature>
<keyword evidence="2" id="KW-0238">DNA-binding</keyword>
<keyword evidence="4" id="KW-0539">Nucleus</keyword>
<dbReference type="EMBL" id="LNFO01000399">
    <property type="protein sequence ID" value="KUG01225.1"/>
    <property type="molecule type" value="Genomic_DNA"/>
</dbReference>
<keyword evidence="1" id="KW-0805">Transcription regulation</keyword>
<dbReference type="PANTHER" id="PTHR45764:SF80">
    <property type="entry name" value="BZIP DOMAIN-CONTAINING PROTEIN"/>
    <property type="match status" value="1"/>
</dbReference>
<evidence type="ECO:0000256" key="6">
    <source>
        <dbReference type="SAM" id="MobiDB-lite"/>
    </source>
</evidence>
<feature type="region of interest" description="Disordered" evidence="6">
    <location>
        <begin position="1215"/>
        <end position="1300"/>
    </location>
</feature>
<dbReference type="Proteomes" id="UP000052943">
    <property type="component" value="Unassembled WGS sequence"/>
</dbReference>
<organism evidence="7 8">
    <name type="scientific">Phytophthora nicotianae</name>
    <name type="common">Potato buckeye rot agent</name>
    <name type="synonym">Phytophthora parasitica</name>
    <dbReference type="NCBI Taxonomy" id="4792"/>
    <lineage>
        <taxon>Eukaryota</taxon>
        <taxon>Sar</taxon>
        <taxon>Stramenopiles</taxon>
        <taxon>Oomycota</taxon>
        <taxon>Peronosporomycetes</taxon>
        <taxon>Peronosporales</taxon>
        <taxon>Peronosporaceae</taxon>
        <taxon>Phytophthora</taxon>
    </lineage>
</organism>
<dbReference type="CDD" id="cd14686">
    <property type="entry name" value="bZIP"/>
    <property type="match status" value="3"/>
</dbReference>
<comment type="caution">
    <text evidence="7">The sequence shown here is derived from an EMBL/GenBank/DDBJ whole genome shotgun (WGS) entry which is preliminary data.</text>
</comment>